<evidence type="ECO:0000313" key="2">
    <source>
        <dbReference type="Proteomes" id="UP000240760"/>
    </source>
</evidence>
<reference evidence="1 2" key="1">
    <citation type="submission" date="2016-07" db="EMBL/GenBank/DDBJ databases">
        <title>Multiple horizontal gene transfer events from other fungi enriched the ability of initially mycotrophic Trichoderma (Ascomycota) to feed on dead plant biomass.</title>
        <authorList>
            <consortium name="DOE Joint Genome Institute"/>
            <person name="Aerts A."/>
            <person name="Atanasova L."/>
            <person name="Chenthamara K."/>
            <person name="Zhang J."/>
            <person name="Grujic M."/>
            <person name="Henrissat B."/>
            <person name="Kuo A."/>
            <person name="Salamov A."/>
            <person name="Lipzen A."/>
            <person name="Labutti K."/>
            <person name="Barry K."/>
            <person name="Miao Y."/>
            <person name="Rahimi M.J."/>
            <person name="Shen Q."/>
            <person name="Grigoriev I.V."/>
            <person name="Kubicek C.P."/>
            <person name="Druzhinina I.S."/>
        </authorList>
    </citation>
    <scope>NUCLEOTIDE SEQUENCE [LARGE SCALE GENOMIC DNA]</scope>
    <source>
        <strain evidence="1 2">ATCC 18648</strain>
    </source>
</reference>
<keyword evidence="2" id="KW-1185">Reference proteome</keyword>
<dbReference type="EMBL" id="KZ679138">
    <property type="protein sequence ID" value="PTB73491.1"/>
    <property type="molecule type" value="Genomic_DNA"/>
</dbReference>
<protein>
    <submittedName>
        <fullName evidence="1">Uncharacterized protein</fullName>
    </submittedName>
</protein>
<organism evidence="1 2">
    <name type="scientific">Trichoderma longibrachiatum ATCC 18648</name>
    <dbReference type="NCBI Taxonomy" id="983965"/>
    <lineage>
        <taxon>Eukaryota</taxon>
        <taxon>Fungi</taxon>
        <taxon>Dikarya</taxon>
        <taxon>Ascomycota</taxon>
        <taxon>Pezizomycotina</taxon>
        <taxon>Sordariomycetes</taxon>
        <taxon>Hypocreomycetidae</taxon>
        <taxon>Hypocreales</taxon>
        <taxon>Hypocreaceae</taxon>
        <taxon>Trichoderma</taxon>
    </lineage>
</organism>
<dbReference type="Proteomes" id="UP000240760">
    <property type="component" value="Unassembled WGS sequence"/>
</dbReference>
<proteinExistence type="predicted"/>
<accession>A0A2T4BW09</accession>
<sequence>MMEAEWKDSTASAVHGEHPMAARDWPQHPRFGCGTSLFLHADGRTTSFCRYSVNWAKKKEKGPQKMVKRTTTTVGKCGGQTRHGDWKAPVCARTAQMAGTWNKGGGEVTRFVRLRASCRQLSPFCCCCCCAGCDSFSRLDALARGACDLICRRRREESSI</sequence>
<gene>
    <name evidence="1" type="ORF">M440DRAFT_132725</name>
</gene>
<name>A0A2T4BW09_TRILO</name>
<evidence type="ECO:0000313" key="1">
    <source>
        <dbReference type="EMBL" id="PTB73491.1"/>
    </source>
</evidence>
<dbReference type="AlphaFoldDB" id="A0A2T4BW09"/>